<dbReference type="EMBL" id="OZ035837">
    <property type="protein sequence ID" value="CAL1581337.1"/>
    <property type="molecule type" value="Genomic_DNA"/>
</dbReference>
<proteinExistence type="predicted"/>
<organism evidence="2 3">
    <name type="scientific">Knipowitschia caucasica</name>
    <name type="common">Caucasian dwarf goby</name>
    <name type="synonym">Pomatoschistus caucasicus</name>
    <dbReference type="NCBI Taxonomy" id="637954"/>
    <lineage>
        <taxon>Eukaryota</taxon>
        <taxon>Metazoa</taxon>
        <taxon>Chordata</taxon>
        <taxon>Craniata</taxon>
        <taxon>Vertebrata</taxon>
        <taxon>Euteleostomi</taxon>
        <taxon>Actinopterygii</taxon>
        <taxon>Neopterygii</taxon>
        <taxon>Teleostei</taxon>
        <taxon>Neoteleostei</taxon>
        <taxon>Acanthomorphata</taxon>
        <taxon>Gobiaria</taxon>
        <taxon>Gobiiformes</taxon>
        <taxon>Gobioidei</taxon>
        <taxon>Gobiidae</taxon>
        <taxon>Gobiinae</taxon>
        <taxon>Knipowitschia</taxon>
    </lineage>
</organism>
<reference evidence="2 3" key="1">
    <citation type="submission" date="2024-04" db="EMBL/GenBank/DDBJ databases">
        <authorList>
            <person name="Waldvogel A.-M."/>
            <person name="Schoenle A."/>
        </authorList>
    </citation>
    <scope>NUCLEOTIDE SEQUENCE [LARGE SCALE GENOMIC DNA]</scope>
</reference>
<feature type="chain" id="PRO_5043819473" evidence="1">
    <location>
        <begin position="23"/>
        <end position="248"/>
    </location>
</feature>
<accession>A0AAV2K0R9</accession>
<keyword evidence="1" id="KW-0732">Signal</keyword>
<evidence type="ECO:0000313" key="3">
    <source>
        <dbReference type="Proteomes" id="UP001497482"/>
    </source>
</evidence>
<feature type="signal peptide" evidence="1">
    <location>
        <begin position="1"/>
        <end position="22"/>
    </location>
</feature>
<gene>
    <name evidence="2" type="ORF">KC01_LOCUS12100</name>
</gene>
<dbReference type="Proteomes" id="UP001497482">
    <property type="component" value="Chromosome 15"/>
</dbReference>
<keyword evidence="3" id="KW-1185">Reference proteome</keyword>
<evidence type="ECO:0000256" key="1">
    <source>
        <dbReference type="SAM" id="SignalP"/>
    </source>
</evidence>
<sequence length="248" mass="26630">MGPPVGLLCVLLCCYSAPYSSAFFLLGGPGVVAPVFPLPEGPLVGDSGLGGPGSLGPAFGKTAAGPGCSWILEQKFQKELRAQKEAGIEHFRSNLPPELLFRDDSEALSCVQSLLLSVTRADLQPVMFVDLSLVSDGQDGPDPGQGLGPDPGLLQRLDVVFAELGGLVHTWVLLMDDMKEAELYSDVHRIFRRHFTDDGTTTSTTHWDWGIYNLLGLGHLRPAGTGASTTHWDWGIYDSLGLGHLLYD</sequence>
<protein>
    <submittedName>
        <fullName evidence="2">Uncharacterized protein</fullName>
    </submittedName>
</protein>
<dbReference type="AlphaFoldDB" id="A0AAV2K0R9"/>
<evidence type="ECO:0000313" key="2">
    <source>
        <dbReference type="EMBL" id="CAL1581337.1"/>
    </source>
</evidence>
<name>A0AAV2K0R9_KNICA</name>